<dbReference type="Gene3D" id="1.10.10.10">
    <property type="entry name" value="Winged helix-like DNA-binding domain superfamily/Winged helix DNA-binding domain"/>
    <property type="match status" value="1"/>
</dbReference>
<dbReference type="InterPro" id="IPR001845">
    <property type="entry name" value="HTH_ArsR_DNA-bd_dom"/>
</dbReference>
<dbReference type="SUPFAM" id="SSF46785">
    <property type="entry name" value="Winged helix' DNA-binding domain"/>
    <property type="match status" value="1"/>
</dbReference>
<evidence type="ECO:0000313" key="3">
    <source>
        <dbReference type="Proteomes" id="UP000681041"/>
    </source>
</evidence>
<dbReference type="SMART" id="SM00418">
    <property type="entry name" value="HTH_ARSR"/>
    <property type="match status" value="1"/>
</dbReference>
<dbReference type="Pfam" id="PF01022">
    <property type="entry name" value="HTH_5"/>
    <property type="match status" value="1"/>
</dbReference>
<dbReference type="KEGG" id="meme:HYG87_10540"/>
<dbReference type="CDD" id="cd00090">
    <property type="entry name" value="HTH_ARSR"/>
    <property type="match status" value="1"/>
</dbReference>
<dbReference type="OrthoDB" id="35765at2157"/>
<feature type="domain" description="HTH arsR-type" evidence="1">
    <location>
        <begin position="13"/>
        <end position="82"/>
    </location>
</feature>
<dbReference type="EMBL" id="CP058560">
    <property type="protein sequence ID" value="QUH24163.1"/>
    <property type="molecule type" value="Genomic_DNA"/>
</dbReference>
<evidence type="ECO:0000313" key="2">
    <source>
        <dbReference type="EMBL" id="QUH24163.1"/>
    </source>
</evidence>
<dbReference type="GO" id="GO:0003700">
    <property type="term" value="F:DNA-binding transcription factor activity"/>
    <property type="evidence" value="ECO:0007669"/>
    <property type="project" value="InterPro"/>
</dbReference>
<proteinExistence type="predicted"/>
<dbReference type="AlphaFoldDB" id="A0A8T8KAN0"/>
<dbReference type="InterPro" id="IPR011991">
    <property type="entry name" value="ArsR-like_HTH"/>
</dbReference>
<keyword evidence="3" id="KW-1185">Reference proteome</keyword>
<dbReference type="InterPro" id="IPR036388">
    <property type="entry name" value="WH-like_DNA-bd_sf"/>
</dbReference>
<sequence>MKKLLWWLIAGSGGGPNRGRIIMELYKRPNNAHQLSEKLNLNYKTVRHHLKVLEENKIVTTEGKKYGELYFLSDRMMENYDDFNAIWKEIDIKERG</sequence>
<dbReference type="PANTHER" id="PTHR38600:SF1">
    <property type="entry name" value="TRANSCRIPTIONAL REGULATORY PROTEIN"/>
    <property type="match status" value="1"/>
</dbReference>
<gene>
    <name evidence="2" type="ORF">HYG87_10540</name>
</gene>
<dbReference type="InterPro" id="IPR036390">
    <property type="entry name" value="WH_DNA-bd_sf"/>
</dbReference>
<name>A0A8T8KAN0_9EURY</name>
<evidence type="ECO:0000259" key="1">
    <source>
        <dbReference type="SMART" id="SM00418"/>
    </source>
</evidence>
<protein>
    <submittedName>
        <fullName evidence="2">Winged helix-turn-helix transcriptional regulator</fullName>
    </submittedName>
</protein>
<dbReference type="GeneID" id="64821207"/>
<organism evidence="2 3">
    <name type="scientific">Methanobacterium alkalithermotolerans</name>
    <dbReference type="NCBI Taxonomy" id="2731220"/>
    <lineage>
        <taxon>Archaea</taxon>
        <taxon>Methanobacteriati</taxon>
        <taxon>Methanobacteriota</taxon>
        <taxon>Methanomada group</taxon>
        <taxon>Methanobacteria</taxon>
        <taxon>Methanobacteriales</taxon>
        <taxon>Methanobacteriaceae</taxon>
        <taxon>Methanobacterium</taxon>
    </lineage>
</organism>
<dbReference type="PANTHER" id="PTHR38600">
    <property type="entry name" value="TRANSCRIPTIONAL REGULATORY PROTEIN"/>
    <property type="match status" value="1"/>
</dbReference>
<reference evidence="2" key="1">
    <citation type="submission" date="2020-07" db="EMBL/GenBank/DDBJ databases">
        <title>Methanobacterium. sp. MethCan genome.</title>
        <authorList>
            <person name="Postec A."/>
            <person name="Quemeneur M."/>
        </authorList>
    </citation>
    <scope>NUCLEOTIDE SEQUENCE</scope>
    <source>
        <strain evidence="2">MethCAN</strain>
    </source>
</reference>
<accession>A0A8T8KAN0</accession>
<dbReference type="RefSeq" id="WP_211533120.1">
    <property type="nucleotide sequence ID" value="NZ_CP058560.1"/>
</dbReference>
<dbReference type="Proteomes" id="UP000681041">
    <property type="component" value="Chromosome"/>
</dbReference>